<dbReference type="OrthoDB" id="448455at2759"/>
<dbReference type="Pfam" id="PF17109">
    <property type="entry name" value="Goodbye"/>
    <property type="match status" value="1"/>
</dbReference>
<evidence type="ECO:0000313" key="4">
    <source>
        <dbReference type="EMBL" id="KAF2222935.1"/>
    </source>
</evidence>
<dbReference type="PANTHER" id="PTHR10039:SF17">
    <property type="entry name" value="FUNGAL STAND N-TERMINAL GOODBYE DOMAIN-CONTAINING PROTEIN-RELATED"/>
    <property type="match status" value="1"/>
</dbReference>
<dbReference type="PROSITE" id="PS50837">
    <property type="entry name" value="NACHT"/>
    <property type="match status" value="1"/>
</dbReference>
<feature type="compositionally biased region" description="Low complexity" evidence="2">
    <location>
        <begin position="657"/>
        <end position="669"/>
    </location>
</feature>
<gene>
    <name evidence="4" type="ORF">BDZ85DRAFT_319243</name>
</gene>
<name>A0A6A6GB31_9PEZI</name>
<dbReference type="EMBL" id="ML992507">
    <property type="protein sequence ID" value="KAF2222935.1"/>
    <property type="molecule type" value="Genomic_DNA"/>
</dbReference>
<keyword evidence="1" id="KW-0677">Repeat</keyword>
<dbReference type="SUPFAM" id="SSF48452">
    <property type="entry name" value="TPR-like"/>
    <property type="match status" value="1"/>
</dbReference>
<evidence type="ECO:0000256" key="1">
    <source>
        <dbReference type="ARBA" id="ARBA00022737"/>
    </source>
</evidence>
<feature type="region of interest" description="Disordered" evidence="2">
    <location>
        <begin position="1210"/>
        <end position="1233"/>
    </location>
</feature>
<dbReference type="InterPro" id="IPR031350">
    <property type="entry name" value="Goodbye_dom"/>
</dbReference>
<dbReference type="InterPro" id="IPR027417">
    <property type="entry name" value="P-loop_NTPase"/>
</dbReference>
<keyword evidence="5" id="KW-1185">Reference proteome</keyword>
<protein>
    <recommendedName>
        <fullName evidence="3">NACHT domain-containing protein</fullName>
    </recommendedName>
</protein>
<proteinExistence type="predicted"/>
<evidence type="ECO:0000256" key="2">
    <source>
        <dbReference type="SAM" id="MobiDB-lite"/>
    </source>
</evidence>
<feature type="region of interest" description="Disordered" evidence="2">
    <location>
        <begin position="644"/>
        <end position="675"/>
    </location>
</feature>
<dbReference type="InterPro" id="IPR007111">
    <property type="entry name" value="NACHT_NTPase"/>
</dbReference>
<dbReference type="InterPro" id="IPR056884">
    <property type="entry name" value="NPHP3-like_N"/>
</dbReference>
<evidence type="ECO:0000313" key="5">
    <source>
        <dbReference type="Proteomes" id="UP000799538"/>
    </source>
</evidence>
<feature type="domain" description="NACHT" evidence="3">
    <location>
        <begin position="273"/>
        <end position="417"/>
    </location>
</feature>
<dbReference type="Pfam" id="PF24883">
    <property type="entry name" value="NPHP3_N"/>
    <property type="match status" value="1"/>
</dbReference>
<dbReference type="InterPro" id="IPR011990">
    <property type="entry name" value="TPR-like_helical_dom_sf"/>
</dbReference>
<organism evidence="4 5">
    <name type="scientific">Elsinoe ampelina</name>
    <dbReference type="NCBI Taxonomy" id="302913"/>
    <lineage>
        <taxon>Eukaryota</taxon>
        <taxon>Fungi</taxon>
        <taxon>Dikarya</taxon>
        <taxon>Ascomycota</taxon>
        <taxon>Pezizomycotina</taxon>
        <taxon>Dothideomycetes</taxon>
        <taxon>Dothideomycetidae</taxon>
        <taxon>Myriangiales</taxon>
        <taxon>Elsinoaceae</taxon>
        <taxon>Elsinoe</taxon>
    </lineage>
</organism>
<sequence>MTSNESRLNEDQDFQVLWAQALDRYHSLTGHVLRIEDDVVRTASLETLERLAEQKSKDFDRKRDRHKSLCAPLKSCLHFFRLALNSSHAISNITAFPAAGIIVGAASNLLKACQNLSLAYDELEKLFLRIGYITERLSVYNIRRLDKRLHNAIIRIFTAILVVLGTAEKLTTRSRAKAFARMVFIGDDEVDETIHQLDQAVEAEQHLLASLNHETLADVHNRVETLSFEVHRNSENYHSGHTEASVAKLLTYDLDDRNTDDTVFLKWKQGTSPLLWIFGRPGMGKSVLASRTISLLQSEHSAHASNLAMVAYMYFKSNVVTQQTCQQMVKSVMSQYMEQNQRFKKVLLEKLQGKHAVLQDPVRAWEEFILHSMVAHDSATYLHARAYLIIDGLDEISIEERNKVLDCLHLLGNSSHLRVAVFCRPHVSAGTRWEGSRLFTNHMSRTIRMTSEQNLFEIEAFAVDRLEYVSILNSGHPDDVDALAGRIFQTVVTGSDGMFLWAKLMFDRISSLSSIEDVEECLQKLPQGLDAMLLKTFQRLGDNETAELSYLADMASTLLCIERPLSTAELAVLLFKLRGRHYQALEKDIRVRYASILQVGGPLPDLYAGKPANDEKGPSGRFNFLRHKSTTRATGNTLDTKSRTIPQRSLHHHSKVTTAATSAFSNTTNGRTSLSKRAIPSHWSKQTVAFGHATIREFLLSCGDHDHAGNLKCDTITEDLNAFRLRLVVAFLSLLRETSVSEDETPGLSEYAETHWIQLLSEVQFDVLPEALQLRAARAIAAFFLDETRSQRMLERIDSHFWETWFLTTKYRHIVRDILAAHLDHLDSTIQTWARRVAGSTRVLFEPMCIYAARHWLESEKWNEDWHFSRGQVELSLLICCNKLDTPAEKTMKTANRWSSMARFEMADIEQAAKILPITRNARWYVGVGWMLINAARASDSERRERAHTYFERARLDDPTDWQSYEGLARCYGDTGENYQKANAFMQQAIERLPQGHKALYSLKLQVASWARSAGPPTLALETAREAYTVAPRVSALSLYLHSLFSTKRYDEYLSVLLTHNSKACGGRFKDLYHFFRFRYRSPGSSKLITQLEHIALNHDRLVVAQVLREQVAPFFLALPMKDRDIADLRTGLAIAHLLWRYDDGDALAVCEPLYSALLDSIDSHPDQDSPELIAQWSSAAQVLAHLHLDAALTLPREGELHHHLQILSSLSSRSPPPDHDPNLPSPSDRPRTTYPTLALGYLKRTLPPLRGLQEGDWKPLFHPTIHRALALLSTADLRTITSTQTKRDAYDDLARALALAGETGDARKAWAEAIALAPSRGDG</sequence>
<dbReference type="PANTHER" id="PTHR10039">
    <property type="entry name" value="AMELOGENIN"/>
    <property type="match status" value="1"/>
</dbReference>
<dbReference type="SUPFAM" id="SSF52540">
    <property type="entry name" value="P-loop containing nucleoside triphosphate hydrolases"/>
    <property type="match status" value="1"/>
</dbReference>
<evidence type="ECO:0000259" key="3">
    <source>
        <dbReference type="PROSITE" id="PS50837"/>
    </source>
</evidence>
<dbReference type="Gene3D" id="1.25.40.10">
    <property type="entry name" value="Tetratricopeptide repeat domain"/>
    <property type="match status" value="1"/>
</dbReference>
<dbReference type="Gene3D" id="3.40.50.300">
    <property type="entry name" value="P-loop containing nucleotide triphosphate hydrolases"/>
    <property type="match status" value="1"/>
</dbReference>
<reference evidence="5" key="1">
    <citation type="journal article" date="2020" name="Stud. Mycol.">
        <title>101 Dothideomycetes genomes: A test case for predicting lifestyles and emergence of pathogens.</title>
        <authorList>
            <person name="Haridas S."/>
            <person name="Albert R."/>
            <person name="Binder M."/>
            <person name="Bloem J."/>
            <person name="LaButti K."/>
            <person name="Salamov A."/>
            <person name="Andreopoulos B."/>
            <person name="Baker S."/>
            <person name="Barry K."/>
            <person name="Bills G."/>
            <person name="Bluhm B."/>
            <person name="Cannon C."/>
            <person name="Castanera R."/>
            <person name="Culley D."/>
            <person name="Daum C."/>
            <person name="Ezra D."/>
            <person name="Gonzalez J."/>
            <person name="Henrissat B."/>
            <person name="Kuo A."/>
            <person name="Liang C."/>
            <person name="Lipzen A."/>
            <person name="Lutzoni F."/>
            <person name="Magnuson J."/>
            <person name="Mondo S."/>
            <person name="Nolan M."/>
            <person name="Ohm R."/>
            <person name="Pangilinan J."/>
            <person name="Park H.-J."/>
            <person name="Ramirez L."/>
            <person name="Alfaro M."/>
            <person name="Sun H."/>
            <person name="Tritt A."/>
            <person name="Yoshinaga Y."/>
            <person name="Zwiers L.-H."/>
            <person name="Turgeon B."/>
            <person name="Goodwin S."/>
            <person name="Spatafora J."/>
            <person name="Crous P."/>
            <person name="Grigoriev I."/>
        </authorList>
    </citation>
    <scope>NUCLEOTIDE SEQUENCE [LARGE SCALE GENOMIC DNA]</scope>
    <source>
        <strain evidence="5">CECT 20119</strain>
    </source>
</reference>
<dbReference type="Proteomes" id="UP000799538">
    <property type="component" value="Unassembled WGS sequence"/>
</dbReference>
<accession>A0A6A6GB31</accession>